<dbReference type="GO" id="GO:0004314">
    <property type="term" value="F:[acyl-carrier-protein] S-malonyltransferase activity"/>
    <property type="evidence" value="ECO:0007669"/>
    <property type="project" value="UniProtKB-EC"/>
</dbReference>
<dbReference type="Pfam" id="PF00698">
    <property type="entry name" value="Acyl_transf_1"/>
    <property type="match status" value="1"/>
</dbReference>
<comment type="similarity">
    <text evidence="4">Belongs to the fabD family.</text>
</comment>
<dbReference type="Gene3D" id="3.40.366.10">
    <property type="entry name" value="Malonyl-Coenzyme A Acyl Carrier Protein, domain 2"/>
    <property type="match status" value="1"/>
</dbReference>
<dbReference type="SMART" id="SM00827">
    <property type="entry name" value="PKS_AT"/>
    <property type="match status" value="1"/>
</dbReference>
<dbReference type="InterPro" id="IPR016036">
    <property type="entry name" value="Malonyl_transacylase_ACP-bd"/>
</dbReference>
<dbReference type="FunFam" id="3.30.70.250:FF:000001">
    <property type="entry name" value="Malonyl CoA-acyl carrier protein transacylase"/>
    <property type="match status" value="1"/>
</dbReference>
<dbReference type="EC" id="2.3.1.39" evidence="4"/>
<dbReference type="PANTHER" id="PTHR42681">
    <property type="entry name" value="MALONYL-COA-ACYL CARRIER PROTEIN TRANSACYLASE, MITOCHONDRIAL"/>
    <property type="match status" value="1"/>
</dbReference>
<evidence type="ECO:0000313" key="7">
    <source>
        <dbReference type="EMBL" id="NBI29576.1"/>
    </source>
</evidence>
<evidence type="ECO:0000256" key="1">
    <source>
        <dbReference type="ARBA" id="ARBA00022679"/>
    </source>
</evidence>
<dbReference type="PANTHER" id="PTHR42681:SF1">
    <property type="entry name" value="MALONYL-COA-ACYL CARRIER PROTEIN TRANSACYLASE, MITOCHONDRIAL"/>
    <property type="match status" value="1"/>
</dbReference>
<dbReference type="InterPro" id="IPR004410">
    <property type="entry name" value="Malonyl_CoA-ACP_transAc_FabD"/>
</dbReference>
<reference evidence="7 8" key="1">
    <citation type="submission" date="2019-01" db="EMBL/GenBank/DDBJ databases">
        <title>Chengkuizengella sp. nov., isolated from deep-sea sediment of East Pacific Ocean.</title>
        <authorList>
            <person name="Yang J."/>
            <person name="Lai Q."/>
            <person name="Shao Z."/>
        </authorList>
    </citation>
    <scope>NUCLEOTIDE SEQUENCE [LARGE SCALE GENOMIC DNA]</scope>
    <source>
        <strain evidence="7 8">YPA3-1-1</strain>
    </source>
</reference>
<evidence type="ECO:0000259" key="6">
    <source>
        <dbReference type="SMART" id="SM00827"/>
    </source>
</evidence>
<evidence type="ECO:0000256" key="2">
    <source>
        <dbReference type="ARBA" id="ARBA00023315"/>
    </source>
</evidence>
<sequence length="313" mass="34183">MGKIAFVFPGQGAQTVGMGLDAYEQHEGARQIYDKADEILDFKLTDLIFEGPDEKLRLTYNTQPALLTTSMALYEVFKEVGVHPDFVAGHSLGEYTALVATEVMSFEDAVKIVRLRGEFMDQAVPEGKGTMAAVLGLGREQLEKLCKEVSENVGLVEMANINCPGQIVISGTTEGVQEIIDKGKEAGAKRLLPLEVSGPFHSSLMKDAADKLSVELSQITLNSPKVPVVANVTAKTVTHPTEIQKLLVDQVYSPVLWEDSINYLLEQGVDTFFEIGSGKVLAGLIKKINRKVKVISINNMKSLEDFKMEGLHA</sequence>
<dbReference type="NCBIfam" id="TIGR00128">
    <property type="entry name" value="fabD"/>
    <property type="match status" value="1"/>
</dbReference>
<dbReference type="InterPro" id="IPR016035">
    <property type="entry name" value="Acyl_Trfase/lysoPLipase"/>
</dbReference>
<feature type="domain" description="Malonyl-CoA:ACP transacylase (MAT)" evidence="6">
    <location>
        <begin position="7"/>
        <end position="302"/>
    </location>
</feature>
<accession>A0A6N9Q432</accession>
<dbReference type="Proteomes" id="UP000448943">
    <property type="component" value="Unassembled WGS sequence"/>
</dbReference>
<feature type="active site" evidence="5">
    <location>
        <position position="201"/>
    </location>
</feature>
<dbReference type="InterPro" id="IPR050858">
    <property type="entry name" value="Mal-CoA-ACP_Trans/PKS_FabD"/>
</dbReference>
<dbReference type="GO" id="GO:0006633">
    <property type="term" value="P:fatty acid biosynthetic process"/>
    <property type="evidence" value="ECO:0007669"/>
    <property type="project" value="TreeGrafter"/>
</dbReference>
<comment type="caution">
    <text evidence="7">The sequence shown here is derived from an EMBL/GenBank/DDBJ whole genome shotgun (WGS) entry which is preliminary data.</text>
</comment>
<keyword evidence="8" id="KW-1185">Reference proteome</keyword>
<dbReference type="InterPro" id="IPR001227">
    <property type="entry name" value="Ac_transferase_dom_sf"/>
</dbReference>
<keyword evidence="2 4" id="KW-0012">Acyltransferase</keyword>
<protein>
    <recommendedName>
        <fullName evidence="4">Malonyl CoA-acyl carrier protein transacylase</fullName>
        <ecNumber evidence="4">2.3.1.39</ecNumber>
    </recommendedName>
</protein>
<keyword evidence="1 4" id="KW-0808">Transferase</keyword>
<dbReference type="RefSeq" id="WP_160646387.1">
    <property type="nucleotide sequence ID" value="NZ_SIJB01000026.1"/>
</dbReference>
<evidence type="ECO:0000256" key="4">
    <source>
        <dbReference type="PIRNR" id="PIRNR000446"/>
    </source>
</evidence>
<comment type="catalytic activity">
    <reaction evidence="3 4">
        <text>holo-[ACP] + malonyl-CoA = malonyl-[ACP] + CoA</text>
        <dbReference type="Rhea" id="RHEA:41792"/>
        <dbReference type="Rhea" id="RHEA-COMP:9623"/>
        <dbReference type="Rhea" id="RHEA-COMP:9685"/>
        <dbReference type="ChEBI" id="CHEBI:57287"/>
        <dbReference type="ChEBI" id="CHEBI:57384"/>
        <dbReference type="ChEBI" id="CHEBI:64479"/>
        <dbReference type="ChEBI" id="CHEBI:78449"/>
        <dbReference type="EC" id="2.3.1.39"/>
    </reaction>
</comment>
<evidence type="ECO:0000256" key="5">
    <source>
        <dbReference type="PIRSR" id="PIRSR000446-1"/>
    </source>
</evidence>
<dbReference type="EMBL" id="SIJB01000026">
    <property type="protein sequence ID" value="NBI29576.1"/>
    <property type="molecule type" value="Genomic_DNA"/>
</dbReference>
<dbReference type="Gene3D" id="3.30.70.250">
    <property type="entry name" value="Malonyl-CoA ACP transacylase, ACP-binding"/>
    <property type="match status" value="1"/>
</dbReference>
<dbReference type="SUPFAM" id="SSF52151">
    <property type="entry name" value="FabD/lysophospholipase-like"/>
    <property type="match status" value="1"/>
</dbReference>
<gene>
    <name evidence="7" type="primary">fabD</name>
    <name evidence="7" type="ORF">ERL59_11465</name>
</gene>
<name>A0A6N9Q432_9BACL</name>
<proteinExistence type="inferred from homology"/>
<dbReference type="InterPro" id="IPR014043">
    <property type="entry name" value="Acyl_transferase_dom"/>
</dbReference>
<dbReference type="OrthoDB" id="9805460at2"/>
<dbReference type="InterPro" id="IPR024925">
    <property type="entry name" value="Malonyl_CoA-ACP_transAc"/>
</dbReference>
<dbReference type="GO" id="GO:0005829">
    <property type="term" value="C:cytosol"/>
    <property type="evidence" value="ECO:0007669"/>
    <property type="project" value="TreeGrafter"/>
</dbReference>
<dbReference type="SUPFAM" id="SSF55048">
    <property type="entry name" value="Probable ACP-binding domain of malonyl-CoA ACP transacylase"/>
    <property type="match status" value="1"/>
</dbReference>
<evidence type="ECO:0000256" key="3">
    <source>
        <dbReference type="ARBA" id="ARBA00048462"/>
    </source>
</evidence>
<dbReference type="PIRSF" id="PIRSF000446">
    <property type="entry name" value="Mct"/>
    <property type="match status" value="1"/>
</dbReference>
<dbReference type="AlphaFoldDB" id="A0A6N9Q432"/>
<feature type="active site" evidence="5">
    <location>
        <position position="91"/>
    </location>
</feature>
<evidence type="ECO:0000313" key="8">
    <source>
        <dbReference type="Proteomes" id="UP000448943"/>
    </source>
</evidence>
<organism evidence="7 8">
    <name type="scientific">Chengkuizengella marina</name>
    <dbReference type="NCBI Taxonomy" id="2507566"/>
    <lineage>
        <taxon>Bacteria</taxon>
        <taxon>Bacillati</taxon>
        <taxon>Bacillota</taxon>
        <taxon>Bacilli</taxon>
        <taxon>Bacillales</taxon>
        <taxon>Paenibacillaceae</taxon>
        <taxon>Chengkuizengella</taxon>
    </lineage>
</organism>